<dbReference type="EMBL" id="VWPJ01000006">
    <property type="protein sequence ID" value="KAA5606096.1"/>
    <property type="molecule type" value="Genomic_DNA"/>
</dbReference>
<dbReference type="Gene3D" id="3.20.80.10">
    <property type="entry name" value="Regulatory factor, effector binding domain"/>
    <property type="match status" value="2"/>
</dbReference>
<comment type="caution">
    <text evidence="1">The sequence shown here is derived from an EMBL/GenBank/DDBJ whole genome shotgun (WGS) entry which is preliminary data.</text>
</comment>
<organism evidence="1 2">
    <name type="scientific">Roseospira marina</name>
    <dbReference type="NCBI Taxonomy" id="140057"/>
    <lineage>
        <taxon>Bacteria</taxon>
        <taxon>Pseudomonadati</taxon>
        <taxon>Pseudomonadota</taxon>
        <taxon>Alphaproteobacteria</taxon>
        <taxon>Rhodospirillales</taxon>
        <taxon>Rhodospirillaceae</taxon>
        <taxon>Roseospira</taxon>
    </lineage>
</organism>
<dbReference type="SUPFAM" id="SSF55136">
    <property type="entry name" value="Probable bacterial effector-binding domain"/>
    <property type="match status" value="1"/>
</dbReference>
<accession>A0A5M6ICW8</accession>
<dbReference type="AlphaFoldDB" id="A0A5M6ICW8"/>
<name>A0A5M6ICW8_9PROT</name>
<dbReference type="PANTHER" id="PTHR11220:SF1">
    <property type="entry name" value="HEME-BINDING PROTEIN 2"/>
    <property type="match status" value="1"/>
</dbReference>
<dbReference type="Proteomes" id="UP000324065">
    <property type="component" value="Unassembled WGS sequence"/>
</dbReference>
<keyword evidence="2" id="KW-1185">Reference proteome</keyword>
<dbReference type="OrthoDB" id="2156220at2"/>
<evidence type="ECO:0000313" key="1">
    <source>
        <dbReference type="EMBL" id="KAA5606096.1"/>
    </source>
</evidence>
<dbReference type="PANTHER" id="PTHR11220">
    <property type="entry name" value="HEME-BINDING PROTEIN-RELATED"/>
    <property type="match status" value="1"/>
</dbReference>
<reference evidence="1 2" key="1">
    <citation type="submission" date="2019-09" db="EMBL/GenBank/DDBJ databases">
        <title>Genome sequence of Roseospira marina, one of the more divergent members of the non-sulfur purple photosynthetic bacterial family, the Rhodospirillaceae.</title>
        <authorList>
            <person name="Meyer T."/>
            <person name="Kyndt J."/>
        </authorList>
    </citation>
    <scope>NUCLEOTIDE SEQUENCE [LARGE SCALE GENOMIC DNA]</scope>
    <source>
        <strain evidence="1 2">DSM 15113</strain>
    </source>
</reference>
<sequence length="207" mass="22418">MFGIRDRIEEPAFTVEQRLDQATAIRRYPPRLAVEARLPGGDGPMTRGRAFRILFDYIAGNNTSGDRVAMTAPVESQGGRDGSAIPMTVPVESAGSPKGGSTKDGYAMRFFLPASFTPETAPQPRDPRVTLVEIPEALVAVRRFTGLRGGTMVRRQAGFLHRSLSGTPWAPQGPAVGWFYDPPSTLPFLRRNEVAVPVARVEAPVAA</sequence>
<dbReference type="Pfam" id="PF04832">
    <property type="entry name" value="SOUL"/>
    <property type="match status" value="1"/>
</dbReference>
<dbReference type="InterPro" id="IPR011256">
    <property type="entry name" value="Reg_factor_effector_dom_sf"/>
</dbReference>
<protein>
    <submittedName>
        <fullName evidence="1">Heme-binding protein</fullName>
    </submittedName>
</protein>
<dbReference type="InterPro" id="IPR006917">
    <property type="entry name" value="SOUL_heme-bd"/>
</dbReference>
<gene>
    <name evidence="1" type="ORF">F1188_07935</name>
</gene>
<evidence type="ECO:0000313" key="2">
    <source>
        <dbReference type="Proteomes" id="UP000324065"/>
    </source>
</evidence>
<proteinExistence type="predicted"/>